<dbReference type="KEGG" id="sky:D0C37_00780"/>
<organism evidence="2 3">
    <name type="scientific">Streptomyces koyangensis</name>
    <dbReference type="NCBI Taxonomy" id="188770"/>
    <lineage>
        <taxon>Bacteria</taxon>
        <taxon>Bacillati</taxon>
        <taxon>Actinomycetota</taxon>
        <taxon>Actinomycetes</taxon>
        <taxon>Kitasatosporales</taxon>
        <taxon>Streptomycetaceae</taxon>
        <taxon>Streptomyces</taxon>
        <taxon>Streptomyces aurantiacus group</taxon>
    </lineage>
</organism>
<reference evidence="2 3" key="1">
    <citation type="submission" date="2018-08" db="EMBL/GenBank/DDBJ databases">
        <authorList>
            <person name="Ferrada E.E."/>
            <person name="Latorre B.A."/>
        </authorList>
    </citation>
    <scope>NUCLEOTIDE SEQUENCE [LARGE SCALE GENOMIC DNA]</scope>
    <source>
        <strain evidence="2 3">VK-A60T</strain>
    </source>
</reference>
<dbReference type="GO" id="GO:0008233">
    <property type="term" value="F:peptidase activity"/>
    <property type="evidence" value="ECO:0007669"/>
    <property type="project" value="UniProtKB-KW"/>
</dbReference>
<feature type="transmembrane region" description="Helical" evidence="1">
    <location>
        <begin position="20"/>
        <end position="40"/>
    </location>
</feature>
<dbReference type="EMBL" id="CP031742">
    <property type="protein sequence ID" value="AXQ53321.1"/>
    <property type="molecule type" value="Genomic_DNA"/>
</dbReference>
<feature type="transmembrane region" description="Helical" evidence="1">
    <location>
        <begin position="142"/>
        <end position="166"/>
    </location>
</feature>
<keyword evidence="2" id="KW-0645">Protease</keyword>
<keyword evidence="1" id="KW-1133">Transmembrane helix</keyword>
<keyword evidence="1" id="KW-0472">Membrane</keyword>
<sequence>MAPDQHPAGPPRARYGPRPWLAIFVIGLLLWLLTVAVTFSTRNANLVPTLVLLGSFLVPVTFVAWAFDRVGPDGVLTPQRLMAAFLVGGTLGVLGASVLESSLLRPSPWMWLGVGLIEEGVKIAALWLMAARLRPHRPRDGMVLGAAVGFGFAALESSGYALTALLTVKGLSLTDLVQTEILRGLLAPFGHGLWTAIAGGVLFAASARSGRLRLTGSVVAAWLGLSVLHALWDAMHSLAAALALLFTGTDWQWHLLETGYVPRPTSAQVGLITGLQWGGWVVVTLVALGWLRALARRTRPLDTAHHEPAAPWQGWGER</sequence>
<dbReference type="InterPro" id="IPR026898">
    <property type="entry name" value="PrsW"/>
</dbReference>
<feature type="transmembrane region" description="Helical" evidence="1">
    <location>
        <begin position="46"/>
        <end position="67"/>
    </location>
</feature>
<keyword evidence="2" id="KW-0378">Hydrolase</keyword>
<protein>
    <submittedName>
        <fullName evidence="2">Protease PrsW</fullName>
    </submittedName>
</protein>
<evidence type="ECO:0000313" key="2">
    <source>
        <dbReference type="EMBL" id="AXQ53321.1"/>
    </source>
</evidence>
<accession>A0A385D5Z0</accession>
<dbReference type="Pfam" id="PF13367">
    <property type="entry name" value="PrsW-protease"/>
    <property type="match status" value="1"/>
</dbReference>
<feature type="transmembrane region" description="Helical" evidence="1">
    <location>
        <begin position="186"/>
        <end position="207"/>
    </location>
</feature>
<evidence type="ECO:0000256" key="1">
    <source>
        <dbReference type="SAM" id="Phobius"/>
    </source>
</evidence>
<feature type="transmembrane region" description="Helical" evidence="1">
    <location>
        <begin position="79"/>
        <end position="99"/>
    </location>
</feature>
<dbReference type="AlphaFoldDB" id="A0A385D5Z0"/>
<feature type="transmembrane region" description="Helical" evidence="1">
    <location>
        <begin position="219"/>
        <end position="246"/>
    </location>
</feature>
<evidence type="ECO:0000313" key="3">
    <source>
        <dbReference type="Proteomes" id="UP000259636"/>
    </source>
</evidence>
<proteinExistence type="predicted"/>
<keyword evidence="1" id="KW-0812">Transmembrane</keyword>
<dbReference type="RefSeq" id="WP_117348429.1">
    <property type="nucleotide sequence ID" value="NZ_CP031742.1"/>
</dbReference>
<name>A0A385D5Z0_9ACTN</name>
<dbReference type="PANTHER" id="PTHR36844:SF1">
    <property type="entry name" value="PROTEASE PRSW"/>
    <property type="match status" value="1"/>
</dbReference>
<gene>
    <name evidence="2" type="ORF">D0C37_00780</name>
</gene>
<dbReference type="PANTHER" id="PTHR36844">
    <property type="entry name" value="PROTEASE PRSW"/>
    <property type="match status" value="1"/>
</dbReference>
<dbReference type="GO" id="GO:0006508">
    <property type="term" value="P:proteolysis"/>
    <property type="evidence" value="ECO:0007669"/>
    <property type="project" value="UniProtKB-KW"/>
</dbReference>
<dbReference type="Proteomes" id="UP000259636">
    <property type="component" value="Chromosome"/>
</dbReference>
<dbReference type="GeneID" id="300112786"/>
<feature type="transmembrane region" description="Helical" evidence="1">
    <location>
        <begin position="266"/>
        <end position="291"/>
    </location>
</feature>